<proteinExistence type="predicted"/>
<dbReference type="EMBL" id="SUTF01000007">
    <property type="protein sequence ID" value="MBE6510937.1"/>
    <property type="molecule type" value="Genomic_DNA"/>
</dbReference>
<comment type="caution">
    <text evidence="2">The sequence shown here is derived from an EMBL/GenBank/DDBJ whole genome shotgun (WGS) entry which is preliminary data.</text>
</comment>
<protein>
    <submittedName>
        <fullName evidence="2">Zinc-ribbon domain-containing protein</fullName>
    </submittedName>
</protein>
<feature type="domain" description="Zinc-ribbon" evidence="1">
    <location>
        <begin position="158"/>
        <end position="180"/>
    </location>
</feature>
<dbReference type="Pfam" id="PF13240">
    <property type="entry name" value="Zn_Ribbon_1"/>
    <property type="match status" value="1"/>
</dbReference>
<reference evidence="2" key="1">
    <citation type="submission" date="2019-04" db="EMBL/GenBank/DDBJ databases">
        <title>Evolution of Biomass-Degrading Anaerobic Consortia Revealed by Metagenomics.</title>
        <authorList>
            <person name="Peng X."/>
        </authorList>
    </citation>
    <scope>NUCLEOTIDE SEQUENCE</scope>
    <source>
        <strain evidence="2">SIG13</strain>
    </source>
</reference>
<dbReference type="InterPro" id="IPR026870">
    <property type="entry name" value="Zinc_ribbon_dom"/>
</dbReference>
<organism evidence="2 3">
    <name type="scientific">Methanobrevibacter millerae</name>
    <dbReference type="NCBI Taxonomy" id="230361"/>
    <lineage>
        <taxon>Archaea</taxon>
        <taxon>Methanobacteriati</taxon>
        <taxon>Methanobacteriota</taxon>
        <taxon>Methanomada group</taxon>
        <taxon>Methanobacteria</taxon>
        <taxon>Methanobacteriales</taxon>
        <taxon>Methanobacteriaceae</taxon>
        <taxon>Methanobrevibacter</taxon>
    </lineage>
</organism>
<gene>
    <name evidence="2" type="ORF">E7Z74_06690</name>
</gene>
<sequence>MSDNYDFKCRILEIRRNWRGADIEHINSAYVTIHEDNIELRKKGLVIKSELGTTNFYYNDISSMTYDKPGLFHTTSNININLYSGEKFVLQKVKVENYEQLHEKWEAFKKNPQKTNNVSSDSLLKYAELYKEDLITEEEFKAIKQKLIGNLSEDSIKFCKNCGLELSEDSKFCSGCGTKVD</sequence>
<name>A0A8T3VK27_9EURY</name>
<evidence type="ECO:0000259" key="1">
    <source>
        <dbReference type="Pfam" id="PF13240"/>
    </source>
</evidence>
<dbReference type="AlphaFoldDB" id="A0A8T3VK27"/>
<evidence type="ECO:0000313" key="3">
    <source>
        <dbReference type="Proteomes" id="UP000713479"/>
    </source>
</evidence>
<evidence type="ECO:0000313" key="2">
    <source>
        <dbReference type="EMBL" id="MBE6510937.1"/>
    </source>
</evidence>
<dbReference type="Proteomes" id="UP000713479">
    <property type="component" value="Unassembled WGS sequence"/>
</dbReference>
<accession>A0A8T3VK27</accession>